<feature type="transmembrane region" description="Helical" evidence="8">
    <location>
        <begin position="506"/>
        <end position="524"/>
    </location>
</feature>
<dbReference type="AlphaFoldDB" id="A0A6A6XB48"/>
<dbReference type="SUPFAM" id="SSF103473">
    <property type="entry name" value="MFS general substrate transporter"/>
    <property type="match status" value="1"/>
</dbReference>
<feature type="transmembrane region" description="Helical" evidence="8">
    <location>
        <begin position="262"/>
        <end position="282"/>
    </location>
</feature>
<dbReference type="InterPro" id="IPR020846">
    <property type="entry name" value="MFS_dom"/>
</dbReference>
<dbReference type="PANTHER" id="PTHR23501:SF187">
    <property type="entry name" value="MAJOR FACILITATOR SUPERFAMILY (MFS) PROFILE DOMAIN-CONTAINING PROTEIN"/>
    <property type="match status" value="1"/>
</dbReference>
<accession>A0A6A6XB48</accession>
<comment type="subcellular location">
    <subcellularLocation>
        <location evidence="1">Membrane</location>
        <topology evidence="1">Multi-pass membrane protein</topology>
    </subcellularLocation>
</comment>
<evidence type="ECO:0000313" key="11">
    <source>
        <dbReference type="Proteomes" id="UP000799757"/>
    </source>
</evidence>
<name>A0A6A6XB48_9PLEO</name>
<feature type="transmembrane region" description="Helical" evidence="8">
    <location>
        <begin position="337"/>
        <end position="359"/>
    </location>
</feature>
<dbReference type="PANTHER" id="PTHR23501">
    <property type="entry name" value="MAJOR FACILITATOR SUPERFAMILY"/>
    <property type="match status" value="1"/>
</dbReference>
<keyword evidence="11" id="KW-1185">Reference proteome</keyword>
<feature type="transmembrane region" description="Helical" evidence="8">
    <location>
        <begin position="303"/>
        <end position="325"/>
    </location>
</feature>
<feature type="transmembrane region" description="Helical" evidence="8">
    <location>
        <begin position="232"/>
        <end position="250"/>
    </location>
</feature>
<sequence length="564" mass="61441">MTSEEPNRSLMASAPASSSRTKEDATSDTWKPQGYRFWLILASLCLIVFIATLDGSIIIIALPLISRELKASGNYIWIANSFQLAQTVIQPLCAQLCNIYGRRNPMLVSIAIFALGSGLAGGATTTSMMIAGRTVQGLGSGSILMLVELVICDLVPLRQRGTYLGIVMSGGAFGAVLGPVVGGALATTNWRWIFYMNLPICAVIFPAIAWLLRVQYTKEPTWARALTRIDWIGSFIFISSSCAIMLGLVFGGSEYPWSSWRVILPLVLGFFGGIGFFFYEGSTFCKEPSVPPRIFTNRTSVSGFYIIFISSVTLQWVCLFWPIYFQGVRWTSPLRSGINFIPFQVFLIVIAVVAGVLLTKYGLYRPLHFIGFSLGMLGTGLNTTLSRQTSTPVWVVYQAIYASGQALLTPTILPAILASLSEADVAAATGVYSFLRSFGWVWGLTIPGVIFDSRFDHSSSHISDAEIRHTLQNGGAYEAAGGEYVKSIPPVVQDQVVSTYVDALKIVWIVAIALNATGMLMVLVEKHIPLRQELDTTFGLDTKGEKGEVNTELARGDVDGTESK</sequence>
<feature type="transmembrane region" description="Helical" evidence="8">
    <location>
        <begin position="430"/>
        <end position="451"/>
    </location>
</feature>
<keyword evidence="3 8" id="KW-0812">Transmembrane</keyword>
<feature type="transmembrane region" description="Helical" evidence="8">
    <location>
        <begin position="192"/>
        <end position="212"/>
    </location>
</feature>
<dbReference type="PRINTS" id="PR01036">
    <property type="entry name" value="TCRTETB"/>
</dbReference>
<dbReference type="InterPro" id="IPR036259">
    <property type="entry name" value="MFS_trans_sf"/>
</dbReference>
<evidence type="ECO:0000259" key="9">
    <source>
        <dbReference type="PROSITE" id="PS50850"/>
    </source>
</evidence>
<feature type="transmembrane region" description="Helical" evidence="8">
    <location>
        <begin position="137"/>
        <end position="156"/>
    </location>
</feature>
<dbReference type="Gene3D" id="1.20.1250.20">
    <property type="entry name" value="MFS general substrate transporter like domains"/>
    <property type="match status" value="1"/>
</dbReference>
<evidence type="ECO:0000256" key="8">
    <source>
        <dbReference type="SAM" id="Phobius"/>
    </source>
</evidence>
<evidence type="ECO:0000256" key="2">
    <source>
        <dbReference type="ARBA" id="ARBA00022448"/>
    </source>
</evidence>
<reference evidence="10" key="1">
    <citation type="journal article" date="2020" name="Stud. Mycol.">
        <title>101 Dothideomycetes genomes: a test case for predicting lifestyles and emergence of pathogens.</title>
        <authorList>
            <person name="Haridas S."/>
            <person name="Albert R."/>
            <person name="Binder M."/>
            <person name="Bloem J."/>
            <person name="Labutti K."/>
            <person name="Salamov A."/>
            <person name="Andreopoulos B."/>
            <person name="Baker S."/>
            <person name="Barry K."/>
            <person name="Bills G."/>
            <person name="Bluhm B."/>
            <person name="Cannon C."/>
            <person name="Castanera R."/>
            <person name="Culley D."/>
            <person name="Daum C."/>
            <person name="Ezra D."/>
            <person name="Gonzalez J."/>
            <person name="Henrissat B."/>
            <person name="Kuo A."/>
            <person name="Liang C."/>
            <person name="Lipzen A."/>
            <person name="Lutzoni F."/>
            <person name="Magnuson J."/>
            <person name="Mondo S."/>
            <person name="Nolan M."/>
            <person name="Ohm R."/>
            <person name="Pangilinan J."/>
            <person name="Park H.-J."/>
            <person name="Ramirez L."/>
            <person name="Alfaro M."/>
            <person name="Sun H."/>
            <person name="Tritt A."/>
            <person name="Yoshinaga Y."/>
            <person name="Zwiers L.-H."/>
            <person name="Turgeon B."/>
            <person name="Goodwin S."/>
            <person name="Spatafora J."/>
            <person name="Crous P."/>
            <person name="Grigoriev I."/>
        </authorList>
    </citation>
    <scope>NUCLEOTIDE SEQUENCE</scope>
    <source>
        <strain evidence="10">CBS 109.77</strain>
    </source>
</reference>
<evidence type="ECO:0000256" key="5">
    <source>
        <dbReference type="ARBA" id="ARBA00023136"/>
    </source>
</evidence>
<evidence type="ECO:0000256" key="6">
    <source>
        <dbReference type="ARBA" id="ARBA00023180"/>
    </source>
</evidence>
<protein>
    <submittedName>
        <fullName evidence="10">MFS general substrate transporter</fullName>
    </submittedName>
</protein>
<organism evidence="10 11">
    <name type="scientific">Melanomma pulvis-pyrius CBS 109.77</name>
    <dbReference type="NCBI Taxonomy" id="1314802"/>
    <lineage>
        <taxon>Eukaryota</taxon>
        <taxon>Fungi</taxon>
        <taxon>Dikarya</taxon>
        <taxon>Ascomycota</taxon>
        <taxon>Pezizomycotina</taxon>
        <taxon>Dothideomycetes</taxon>
        <taxon>Pleosporomycetidae</taxon>
        <taxon>Pleosporales</taxon>
        <taxon>Melanommataceae</taxon>
        <taxon>Melanomma</taxon>
    </lineage>
</organism>
<dbReference type="Pfam" id="PF07690">
    <property type="entry name" value="MFS_1"/>
    <property type="match status" value="1"/>
</dbReference>
<feature type="region of interest" description="Disordered" evidence="7">
    <location>
        <begin position="543"/>
        <end position="564"/>
    </location>
</feature>
<dbReference type="Proteomes" id="UP000799757">
    <property type="component" value="Unassembled WGS sequence"/>
</dbReference>
<dbReference type="EMBL" id="MU001919">
    <property type="protein sequence ID" value="KAF2793662.1"/>
    <property type="molecule type" value="Genomic_DNA"/>
</dbReference>
<feature type="domain" description="Major facilitator superfamily (MFS) profile" evidence="9">
    <location>
        <begin position="40"/>
        <end position="529"/>
    </location>
</feature>
<gene>
    <name evidence="10" type="ORF">K505DRAFT_325326</name>
</gene>
<proteinExistence type="predicted"/>
<keyword evidence="2" id="KW-0813">Transport</keyword>
<evidence type="ECO:0000256" key="4">
    <source>
        <dbReference type="ARBA" id="ARBA00022989"/>
    </source>
</evidence>
<feature type="transmembrane region" description="Helical" evidence="8">
    <location>
        <begin position="163"/>
        <end position="186"/>
    </location>
</feature>
<dbReference type="GO" id="GO:0022857">
    <property type="term" value="F:transmembrane transporter activity"/>
    <property type="evidence" value="ECO:0007669"/>
    <property type="project" value="InterPro"/>
</dbReference>
<dbReference type="PROSITE" id="PS50850">
    <property type="entry name" value="MFS"/>
    <property type="match status" value="1"/>
</dbReference>
<feature type="transmembrane region" description="Helical" evidence="8">
    <location>
        <begin position="106"/>
        <end position="131"/>
    </location>
</feature>
<dbReference type="Gene3D" id="1.20.1720.10">
    <property type="entry name" value="Multidrug resistance protein D"/>
    <property type="match status" value="1"/>
</dbReference>
<evidence type="ECO:0000313" key="10">
    <source>
        <dbReference type="EMBL" id="KAF2793662.1"/>
    </source>
</evidence>
<evidence type="ECO:0000256" key="1">
    <source>
        <dbReference type="ARBA" id="ARBA00004141"/>
    </source>
</evidence>
<feature type="transmembrane region" description="Helical" evidence="8">
    <location>
        <begin position="395"/>
        <end position="418"/>
    </location>
</feature>
<feature type="transmembrane region" description="Helical" evidence="8">
    <location>
        <begin position="366"/>
        <end position="383"/>
    </location>
</feature>
<feature type="transmembrane region" description="Helical" evidence="8">
    <location>
        <begin position="37"/>
        <end position="65"/>
    </location>
</feature>
<keyword evidence="5 8" id="KW-0472">Membrane</keyword>
<dbReference type="InterPro" id="IPR011701">
    <property type="entry name" value="MFS"/>
</dbReference>
<feature type="region of interest" description="Disordered" evidence="7">
    <location>
        <begin position="1"/>
        <end position="28"/>
    </location>
</feature>
<evidence type="ECO:0000256" key="7">
    <source>
        <dbReference type="SAM" id="MobiDB-lite"/>
    </source>
</evidence>
<keyword evidence="4 8" id="KW-1133">Transmembrane helix</keyword>
<dbReference type="GO" id="GO:0005886">
    <property type="term" value="C:plasma membrane"/>
    <property type="evidence" value="ECO:0007669"/>
    <property type="project" value="TreeGrafter"/>
</dbReference>
<dbReference type="OrthoDB" id="10021397at2759"/>
<evidence type="ECO:0000256" key="3">
    <source>
        <dbReference type="ARBA" id="ARBA00022692"/>
    </source>
</evidence>
<keyword evidence="6" id="KW-0325">Glycoprotein</keyword>